<dbReference type="SUPFAM" id="SSF56672">
    <property type="entry name" value="DNA/RNA polymerases"/>
    <property type="match status" value="1"/>
</dbReference>
<reference evidence="1" key="1">
    <citation type="submission" date="2018-04" db="EMBL/GenBank/DDBJ databases">
        <title>Transcriptome assembly of Sipha flava.</title>
        <authorList>
            <person name="Scully E.D."/>
            <person name="Geib S.M."/>
            <person name="Palmer N.A."/>
            <person name="Koch K."/>
            <person name="Bradshaw J."/>
            <person name="Heng-Moss T."/>
            <person name="Sarath G."/>
        </authorList>
    </citation>
    <scope>NUCLEOTIDE SEQUENCE</scope>
</reference>
<dbReference type="PANTHER" id="PTHR47331">
    <property type="entry name" value="PHD-TYPE DOMAIN-CONTAINING PROTEIN"/>
    <property type="match status" value="1"/>
</dbReference>
<proteinExistence type="predicted"/>
<dbReference type="GO" id="GO:0071897">
    <property type="term" value="P:DNA biosynthetic process"/>
    <property type="evidence" value="ECO:0007669"/>
    <property type="project" value="UniProtKB-ARBA"/>
</dbReference>
<dbReference type="AlphaFoldDB" id="A0A2S2QRU0"/>
<accession>A0A2S2QRU0</accession>
<dbReference type="EMBL" id="GGMS01011248">
    <property type="protein sequence ID" value="MBY80451.1"/>
    <property type="molecule type" value="Transcribed_RNA"/>
</dbReference>
<dbReference type="InterPro" id="IPR043502">
    <property type="entry name" value="DNA/RNA_pol_sf"/>
</dbReference>
<organism evidence="1">
    <name type="scientific">Sipha flava</name>
    <name type="common">yellow sugarcane aphid</name>
    <dbReference type="NCBI Taxonomy" id="143950"/>
    <lineage>
        <taxon>Eukaryota</taxon>
        <taxon>Metazoa</taxon>
        <taxon>Ecdysozoa</taxon>
        <taxon>Arthropoda</taxon>
        <taxon>Hexapoda</taxon>
        <taxon>Insecta</taxon>
        <taxon>Pterygota</taxon>
        <taxon>Neoptera</taxon>
        <taxon>Paraneoptera</taxon>
        <taxon>Hemiptera</taxon>
        <taxon>Sternorrhyncha</taxon>
        <taxon>Aphidomorpha</taxon>
        <taxon>Aphidoidea</taxon>
        <taxon>Aphididae</taxon>
        <taxon>Sipha</taxon>
    </lineage>
</organism>
<dbReference type="OrthoDB" id="6626266at2759"/>
<name>A0A2S2QRU0_9HEMI</name>
<protein>
    <submittedName>
        <fullName evidence="1">Uncharacterized protein</fullName>
    </submittedName>
</protein>
<gene>
    <name evidence="1" type="ORF">g.109476</name>
</gene>
<evidence type="ECO:0000313" key="1">
    <source>
        <dbReference type="EMBL" id="MBY80451.1"/>
    </source>
</evidence>
<sequence>MSTYLELGHMVPAPEPGKSFISHHAVLKADGDVSKLRDVFDASSVSSIGRSLNDVLCTGSKLQVDLCEILLRCRMHQYILTADIVKMYRQILIQSEDCMFQHILA</sequence>